<sequence length="576" mass="64219">MSWPYQFLDLDTAQKQARRHALDRYGFIAQLSALVPIALFLLYRLVAWGIARATGSDRGSYATVPNSPVLKRQRLSAVGSWSAHSRRIAWWFGGDVVFLGWNWGPRDQMILGTAWAIWLLTLCVVGTGNDYLHLTKRFGIIAVSQFPIQYLLSLKSLNPVALALSSSHEEVNRWHRALGRVIAVFVTLHGVFYFNFYYQNNLLGQKITSLVPVLGFTLLAAMYLLYGTALLVVRQYSYRLFFITHLLIALALPPVIYFHAHHASLYVWESLVVFLADIATRRFGLIIAETKVELIPGTNLIKLVSTIPRNKIARFANNPGTHIYLSIPSASRPNKNPIAAAHLVFEFSFNPFSIAVVDENTGELTLVARRHSGPMTRALAGFASNTSAGPQVKLAIDGPYGCAKRFPNLATSQFDRVLLVAGGVGATFTLPLYRWIVAENPAARVQMVWAVRHAGDATWPATGGGKGILDDDNIQLFLTGDIIENADDSTRISDDSEDIEMLSMSNDDHTTQTLLSSDKRPNLQIIVDDFFRQGAEDRIAVFVCGPEAMARDLRSHVGVWVSKGRYVWWHNESFAW</sequence>
<keyword evidence="5" id="KW-0249">Electron transport</keyword>
<dbReference type="AlphaFoldDB" id="A0A9W8TPN3"/>
<dbReference type="GO" id="GO:0000293">
    <property type="term" value="F:ferric-chelate reductase activity"/>
    <property type="evidence" value="ECO:0007669"/>
    <property type="project" value="UniProtKB-ARBA"/>
</dbReference>
<comment type="similarity">
    <text evidence="2">Belongs to the ferric reductase (FRE) family.</text>
</comment>
<dbReference type="SFLD" id="SFLDS00052">
    <property type="entry name" value="Ferric_Reductase_Domain"/>
    <property type="match status" value="1"/>
</dbReference>
<dbReference type="InterPro" id="IPR013130">
    <property type="entry name" value="Fe3_Rdtase_TM_dom"/>
</dbReference>
<dbReference type="SFLD" id="SFLDG01168">
    <property type="entry name" value="Ferric_reductase_subgroup_(FRE"/>
    <property type="match status" value="1"/>
</dbReference>
<evidence type="ECO:0000256" key="7">
    <source>
        <dbReference type="ARBA" id="ARBA00023002"/>
    </source>
</evidence>
<dbReference type="GO" id="GO:0005886">
    <property type="term" value="C:plasma membrane"/>
    <property type="evidence" value="ECO:0007669"/>
    <property type="project" value="TreeGrafter"/>
</dbReference>
<dbReference type="InterPro" id="IPR013112">
    <property type="entry name" value="FAD-bd_8"/>
</dbReference>
<dbReference type="CDD" id="cd06186">
    <property type="entry name" value="NOX_Duox_like_FAD_NADP"/>
    <property type="match status" value="1"/>
</dbReference>
<dbReference type="PROSITE" id="PS51384">
    <property type="entry name" value="FAD_FR"/>
    <property type="match status" value="1"/>
</dbReference>
<dbReference type="Pfam" id="PF08030">
    <property type="entry name" value="NAD_binding_6"/>
    <property type="match status" value="1"/>
</dbReference>
<dbReference type="VEuPathDB" id="FungiDB:F4678DRAFT_410538"/>
<dbReference type="InterPro" id="IPR017927">
    <property type="entry name" value="FAD-bd_FR_type"/>
</dbReference>
<gene>
    <name evidence="12" type="ORF">NPX13_g1436</name>
</gene>
<dbReference type="GO" id="GO:0006879">
    <property type="term" value="P:intracellular iron ion homeostasis"/>
    <property type="evidence" value="ECO:0007669"/>
    <property type="project" value="TreeGrafter"/>
</dbReference>
<dbReference type="EMBL" id="JANPWZ010000128">
    <property type="protein sequence ID" value="KAJ3579127.1"/>
    <property type="molecule type" value="Genomic_DNA"/>
</dbReference>
<organism evidence="12 13">
    <name type="scientific">Xylaria arbuscula</name>
    <dbReference type="NCBI Taxonomy" id="114810"/>
    <lineage>
        <taxon>Eukaryota</taxon>
        <taxon>Fungi</taxon>
        <taxon>Dikarya</taxon>
        <taxon>Ascomycota</taxon>
        <taxon>Pezizomycotina</taxon>
        <taxon>Sordariomycetes</taxon>
        <taxon>Xylariomycetidae</taxon>
        <taxon>Xylariales</taxon>
        <taxon>Xylariaceae</taxon>
        <taxon>Xylaria</taxon>
    </lineage>
</organism>
<dbReference type="InterPro" id="IPR051410">
    <property type="entry name" value="Ferric/Cupric_Reductase"/>
</dbReference>
<dbReference type="InterPro" id="IPR039261">
    <property type="entry name" value="FNR_nucleotide-bd"/>
</dbReference>
<keyword evidence="4 10" id="KW-0812">Transmembrane</keyword>
<feature type="transmembrane region" description="Helical" evidence="10">
    <location>
        <begin position="210"/>
        <end position="233"/>
    </location>
</feature>
<dbReference type="GO" id="GO:0006826">
    <property type="term" value="P:iron ion transport"/>
    <property type="evidence" value="ECO:0007669"/>
    <property type="project" value="TreeGrafter"/>
</dbReference>
<keyword evidence="3" id="KW-0813">Transport</keyword>
<proteinExistence type="inferred from homology"/>
<evidence type="ECO:0000256" key="4">
    <source>
        <dbReference type="ARBA" id="ARBA00022692"/>
    </source>
</evidence>
<evidence type="ECO:0000256" key="10">
    <source>
        <dbReference type="SAM" id="Phobius"/>
    </source>
</evidence>
<evidence type="ECO:0000313" key="13">
    <source>
        <dbReference type="Proteomes" id="UP001148614"/>
    </source>
</evidence>
<dbReference type="Gene3D" id="3.40.50.80">
    <property type="entry name" value="Nucleotide-binding domain of ferredoxin-NADP reductase (FNR) module"/>
    <property type="match status" value="1"/>
</dbReference>
<evidence type="ECO:0000256" key="3">
    <source>
        <dbReference type="ARBA" id="ARBA00022448"/>
    </source>
</evidence>
<evidence type="ECO:0000256" key="5">
    <source>
        <dbReference type="ARBA" id="ARBA00022982"/>
    </source>
</evidence>
<evidence type="ECO:0000256" key="2">
    <source>
        <dbReference type="ARBA" id="ARBA00006278"/>
    </source>
</evidence>
<keyword evidence="7" id="KW-0560">Oxidoreductase</keyword>
<feature type="transmembrane region" description="Helical" evidence="10">
    <location>
        <begin position="27"/>
        <end position="46"/>
    </location>
</feature>
<dbReference type="SUPFAM" id="SSF52343">
    <property type="entry name" value="Ferredoxin reductase-like, C-terminal NADP-linked domain"/>
    <property type="match status" value="1"/>
</dbReference>
<feature type="transmembrane region" description="Helical" evidence="10">
    <location>
        <begin position="177"/>
        <end position="198"/>
    </location>
</feature>
<keyword evidence="8" id="KW-0406">Ion transport</keyword>
<evidence type="ECO:0000256" key="1">
    <source>
        <dbReference type="ARBA" id="ARBA00004141"/>
    </source>
</evidence>
<dbReference type="Pfam" id="PF08022">
    <property type="entry name" value="FAD_binding_8"/>
    <property type="match status" value="1"/>
</dbReference>
<protein>
    <recommendedName>
        <fullName evidence="11">FAD-binding FR-type domain-containing protein</fullName>
    </recommendedName>
</protein>
<evidence type="ECO:0000256" key="6">
    <source>
        <dbReference type="ARBA" id="ARBA00022989"/>
    </source>
</evidence>
<dbReference type="PANTHER" id="PTHR32361">
    <property type="entry name" value="FERRIC/CUPRIC REDUCTASE TRANSMEMBRANE COMPONENT"/>
    <property type="match status" value="1"/>
</dbReference>
<keyword evidence="6 10" id="KW-1133">Transmembrane helix</keyword>
<keyword evidence="9 10" id="KW-0472">Membrane</keyword>
<reference evidence="12" key="1">
    <citation type="submission" date="2022-07" db="EMBL/GenBank/DDBJ databases">
        <title>Genome Sequence of Xylaria arbuscula.</title>
        <authorList>
            <person name="Buettner E."/>
        </authorList>
    </citation>
    <scope>NUCLEOTIDE SEQUENCE</scope>
    <source>
        <strain evidence="12">VT107</strain>
    </source>
</reference>
<accession>A0A9W8TPN3</accession>
<evidence type="ECO:0000313" key="12">
    <source>
        <dbReference type="EMBL" id="KAJ3579127.1"/>
    </source>
</evidence>
<keyword evidence="13" id="KW-1185">Reference proteome</keyword>
<feature type="transmembrane region" description="Helical" evidence="10">
    <location>
        <begin position="240"/>
        <end position="260"/>
    </location>
</feature>
<evidence type="ECO:0000256" key="8">
    <source>
        <dbReference type="ARBA" id="ARBA00023065"/>
    </source>
</evidence>
<name>A0A9W8TPN3_9PEZI</name>
<dbReference type="PANTHER" id="PTHR32361:SF28">
    <property type="entry name" value="FRP1P"/>
    <property type="match status" value="1"/>
</dbReference>
<dbReference type="Proteomes" id="UP001148614">
    <property type="component" value="Unassembled WGS sequence"/>
</dbReference>
<dbReference type="InterPro" id="IPR013121">
    <property type="entry name" value="Fe_red_NAD-bd_6"/>
</dbReference>
<comment type="caution">
    <text evidence="12">The sequence shown here is derived from an EMBL/GenBank/DDBJ whole genome shotgun (WGS) entry which is preliminary data.</text>
</comment>
<evidence type="ECO:0000256" key="9">
    <source>
        <dbReference type="ARBA" id="ARBA00023136"/>
    </source>
</evidence>
<dbReference type="Pfam" id="PF01794">
    <property type="entry name" value="Ferric_reduct"/>
    <property type="match status" value="1"/>
</dbReference>
<feature type="domain" description="FAD-binding FR-type" evidence="11">
    <location>
        <begin position="280"/>
        <end position="406"/>
    </location>
</feature>
<dbReference type="GO" id="GO:0015677">
    <property type="term" value="P:copper ion import"/>
    <property type="evidence" value="ECO:0007669"/>
    <property type="project" value="TreeGrafter"/>
</dbReference>
<feature type="transmembrane region" description="Helical" evidence="10">
    <location>
        <begin position="110"/>
        <end position="128"/>
    </location>
</feature>
<evidence type="ECO:0000259" key="11">
    <source>
        <dbReference type="PROSITE" id="PS51384"/>
    </source>
</evidence>
<comment type="subcellular location">
    <subcellularLocation>
        <location evidence="1">Membrane</location>
        <topology evidence="1">Multi-pass membrane protein</topology>
    </subcellularLocation>
</comment>